<proteinExistence type="predicted"/>
<keyword evidence="1" id="KW-0472">Membrane</keyword>
<evidence type="ECO:0000313" key="3">
    <source>
        <dbReference type="Proteomes" id="UP000515297"/>
    </source>
</evidence>
<reference evidence="2 3" key="1">
    <citation type="submission" date="2020-08" db="EMBL/GenBank/DDBJ databases">
        <authorList>
            <person name="Liu G."/>
            <person name="Sun C."/>
        </authorList>
    </citation>
    <scope>NUCLEOTIDE SEQUENCE [LARGE SCALE GENOMIC DNA]</scope>
    <source>
        <strain evidence="2 3">OT19</strain>
        <plasmid evidence="2 3">plas1</plasmid>
    </source>
</reference>
<keyword evidence="1" id="KW-0812">Transmembrane</keyword>
<feature type="transmembrane region" description="Helical" evidence="1">
    <location>
        <begin position="71"/>
        <end position="89"/>
    </location>
</feature>
<evidence type="ECO:0000313" key="2">
    <source>
        <dbReference type="EMBL" id="QNE07163.1"/>
    </source>
</evidence>
<dbReference type="Proteomes" id="UP000515297">
    <property type="component" value="Plasmid plas1"/>
</dbReference>
<evidence type="ECO:0000256" key="1">
    <source>
        <dbReference type="SAM" id="Phobius"/>
    </source>
</evidence>
<dbReference type="EMBL" id="CP060053">
    <property type="protein sequence ID" value="QNE07163.1"/>
    <property type="molecule type" value="Genomic_DNA"/>
</dbReference>
<keyword evidence="1" id="KW-1133">Transmembrane helix</keyword>
<geneLocation type="plasmid" evidence="2 3">
    <name>plas1</name>
</geneLocation>
<dbReference type="RefSeq" id="WP_185885908.1">
    <property type="nucleotide sequence ID" value="NZ_CP060053.1"/>
</dbReference>
<feature type="transmembrane region" description="Helical" evidence="1">
    <location>
        <begin position="7"/>
        <end position="26"/>
    </location>
</feature>
<protein>
    <submittedName>
        <fullName evidence="2">DUF4199 family protein</fullName>
    </submittedName>
</protein>
<keyword evidence="2" id="KW-0614">Plasmid</keyword>
<gene>
    <name evidence="2" type="ORF">H4O24_19320</name>
</gene>
<feature type="transmembrane region" description="Helical" evidence="1">
    <location>
        <begin position="38"/>
        <end position="59"/>
    </location>
</feature>
<feature type="transmembrane region" description="Helical" evidence="1">
    <location>
        <begin position="109"/>
        <end position="130"/>
    </location>
</feature>
<organism evidence="2 3">
    <name type="scientific">Croceicoccus marinus</name>
    <dbReference type="NCBI Taxonomy" id="450378"/>
    <lineage>
        <taxon>Bacteria</taxon>
        <taxon>Pseudomonadati</taxon>
        <taxon>Pseudomonadota</taxon>
        <taxon>Alphaproteobacteria</taxon>
        <taxon>Sphingomonadales</taxon>
        <taxon>Erythrobacteraceae</taxon>
        <taxon>Croceicoccus</taxon>
    </lineage>
</organism>
<dbReference type="AlphaFoldDB" id="A0A7G6VZJ8"/>
<accession>A0A7G6VZJ8</accession>
<name>A0A7G6VZJ8_9SPHN</name>
<sequence length="139" mass="14500">MKPSIKAGIAVGMATGAWIFGEYALGLHDDPSGGAGRWTGLLSLIFPIIGAWWVVRTALLSSWSEATREGLIFGATGGLVGGAAIYLYFRAVNPGFRPDGDSLDAGAQALFGFIGALILGTVLVAILYGLSKRRRNTNG</sequence>